<gene>
    <name evidence="1" type="ORF">BpHYR1_015081</name>
</gene>
<evidence type="ECO:0000313" key="1">
    <source>
        <dbReference type="EMBL" id="RNA08451.1"/>
    </source>
</evidence>
<reference evidence="1 2" key="1">
    <citation type="journal article" date="2018" name="Sci. Rep.">
        <title>Genomic signatures of local adaptation to the degree of environmental predictability in rotifers.</title>
        <authorList>
            <person name="Franch-Gras L."/>
            <person name="Hahn C."/>
            <person name="Garcia-Roger E.M."/>
            <person name="Carmona M.J."/>
            <person name="Serra M."/>
            <person name="Gomez A."/>
        </authorList>
    </citation>
    <scope>NUCLEOTIDE SEQUENCE [LARGE SCALE GENOMIC DNA]</scope>
    <source>
        <strain evidence="1">HYR1</strain>
    </source>
</reference>
<protein>
    <submittedName>
        <fullName evidence="1">Uncharacterized protein</fullName>
    </submittedName>
</protein>
<dbReference type="AlphaFoldDB" id="A0A3M7QBT0"/>
<organism evidence="1 2">
    <name type="scientific">Brachionus plicatilis</name>
    <name type="common">Marine rotifer</name>
    <name type="synonym">Brachionus muelleri</name>
    <dbReference type="NCBI Taxonomy" id="10195"/>
    <lineage>
        <taxon>Eukaryota</taxon>
        <taxon>Metazoa</taxon>
        <taxon>Spiralia</taxon>
        <taxon>Gnathifera</taxon>
        <taxon>Rotifera</taxon>
        <taxon>Eurotatoria</taxon>
        <taxon>Monogononta</taxon>
        <taxon>Pseudotrocha</taxon>
        <taxon>Ploima</taxon>
        <taxon>Brachionidae</taxon>
        <taxon>Brachionus</taxon>
    </lineage>
</organism>
<sequence>MKKYEINFYIFVIRVKKDQVKIMVKTLNWIEVFLFDSSIILDQRLAYWTRNWICMFYIGLNFPKELQQYQRMKFLALRDFFLCFNRIAMPKFLQPDLKHLCSFLIKPILFHSISSKAQVRPNDRIAISLHLDPL</sequence>
<accession>A0A3M7QBT0</accession>
<evidence type="ECO:0000313" key="2">
    <source>
        <dbReference type="Proteomes" id="UP000276133"/>
    </source>
</evidence>
<dbReference type="Proteomes" id="UP000276133">
    <property type="component" value="Unassembled WGS sequence"/>
</dbReference>
<proteinExistence type="predicted"/>
<name>A0A3M7QBT0_BRAPC</name>
<keyword evidence="2" id="KW-1185">Reference proteome</keyword>
<comment type="caution">
    <text evidence="1">The sequence shown here is derived from an EMBL/GenBank/DDBJ whole genome shotgun (WGS) entry which is preliminary data.</text>
</comment>
<dbReference type="EMBL" id="REGN01006742">
    <property type="protein sequence ID" value="RNA08451.1"/>
    <property type="molecule type" value="Genomic_DNA"/>
</dbReference>